<dbReference type="PANTHER" id="PTHR42770:SF7">
    <property type="entry name" value="MEMBRANE PROTEIN"/>
    <property type="match status" value="1"/>
</dbReference>
<dbReference type="Proteomes" id="UP001523262">
    <property type="component" value="Unassembled WGS sequence"/>
</dbReference>
<keyword evidence="2" id="KW-1003">Cell membrane</keyword>
<reference evidence="7 8" key="1">
    <citation type="submission" date="2022-06" db="EMBL/GenBank/DDBJ databases">
        <authorList>
            <person name="Jeon C.O."/>
        </authorList>
    </citation>
    <scope>NUCLEOTIDE SEQUENCE [LARGE SCALE GENOMIC DNA]</scope>
    <source>
        <strain evidence="7 8">KCTC 13943</strain>
    </source>
</reference>
<dbReference type="Pfam" id="PF13520">
    <property type="entry name" value="AA_permease_2"/>
    <property type="match status" value="1"/>
</dbReference>
<keyword evidence="3 6" id="KW-0812">Transmembrane</keyword>
<evidence type="ECO:0000313" key="7">
    <source>
        <dbReference type="EMBL" id="MCM2532668.1"/>
    </source>
</evidence>
<evidence type="ECO:0000313" key="8">
    <source>
        <dbReference type="Proteomes" id="UP001523262"/>
    </source>
</evidence>
<dbReference type="InterPro" id="IPR002293">
    <property type="entry name" value="AA/rel_permease1"/>
</dbReference>
<protein>
    <submittedName>
        <fullName evidence="7">Amino acid permease</fullName>
    </submittedName>
</protein>
<dbReference type="EMBL" id="JAMQCR010000001">
    <property type="protein sequence ID" value="MCM2532668.1"/>
    <property type="molecule type" value="Genomic_DNA"/>
</dbReference>
<evidence type="ECO:0000256" key="6">
    <source>
        <dbReference type="SAM" id="Phobius"/>
    </source>
</evidence>
<dbReference type="Gene3D" id="1.20.1740.10">
    <property type="entry name" value="Amino acid/polyamine transporter I"/>
    <property type="match status" value="1"/>
</dbReference>
<organism evidence="7 8">
    <name type="scientific">Neobacillus pocheonensis</name>
    <dbReference type="NCBI Taxonomy" id="363869"/>
    <lineage>
        <taxon>Bacteria</taxon>
        <taxon>Bacillati</taxon>
        <taxon>Bacillota</taxon>
        <taxon>Bacilli</taxon>
        <taxon>Bacillales</taxon>
        <taxon>Bacillaceae</taxon>
        <taxon>Neobacillus</taxon>
    </lineage>
</organism>
<feature type="transmembrane region" description="Helical" evidence="6">
    <location>
        <begin position="48"/>
        <end position="67"/>
    </location>
</feature>
<keyword evidence="5 6" id="KW-0472">Membrane</keyword>
<gene>
    <name evidence="7" type="ORF">NDK43_10070</name>
</gene>
<comment type="caution">
    <text evidence="7">The sequence shown here is derived from an EMBL/GenBank/DDBJ whole genome shotgun (WGS) entry which is preliminary data.</text>
</comment>
<keyword evidence="4 6" id="KW-1133">Transmembrane helix</keyword>
<evidence type="ECO:0000256" key="4">
    <source>
        <dbReference type="ARBA" id="ARBA00022989"/>
    </source>
</evidence>
<dbReference type="PANTHER" id="PTHR42770">
    <property type="entry name" value="AMINO ACID TRANSPORTER-RELATED"/>
    <property type="match status" value="1"/>
</dbReference>
<evidence type="ECO:0000256" key="5">
    <source>
        <dbReference type="ARBA" id="ARBA00023136"/>
    </source>
</evidence>
<dbReference type="InterPro" id="IPR050367">
    <property type="entry name" value="APC_superfamily"/>
</dbReference>
<accession>A0ABT0W8K1</accession>
<comment type="subcellular location">
    <subcellularLocation>
        <location evidence="1">Cell membrane</location>
        <topology evidence="1">Multi-pass membrane protein</topology>
    </subcellularLocation>
</comment>
<evidence type="ECO:0000256" key="1">
    <source>
        <dbReference type="ARBA" id="ARBA00004651"/>
    </source>
</evidence>
<keyword evidence="8" id="KW-1185">Reference proteome</keyword>
<proteinExistence type="predicted"/>
<evidence type="ECO:0000256" key="2">
    <source>
        <dbReference type="ARBA" id="ARBA00022475"/>
    </source>
</evidence>
<evidence type="ECO:0000256" key="3">
    <source>
        <dbReference type="ARBA" id="ARBA00022692"/>
    </source>
</evidence>
<sequence length="97" mass="10006">MSNEKKPKEDLSRSLSFLGNISISVSDISPTTGVFLMVPAVLATAGTGTFLSFLGAAVIALCVALCMGELGALYPGAGGLYSIVYRVLAVPSAFLLY</sequence>
<name>A0ABT0W8K1_9BACI</name>